<dbReference type="RefSeq" id="WP_233389844.1">
    <property type="nucleotide sequence ID" value="NZ_JAJTWT010000002.1"/>
</dbReference>
<sequence>MSEMTASPETERGPRPALCQPEGLPPVSALERAHAPYFVQRIPVSRNLMGHPRVHVLQEMCRGKRVLHVGCVDWPITDLNRSLHLQLDQVCRLDGFDIHDEAFPHMLPHLKGRLFSSWDQVTDDYDLVLVPEVLEHVPDVKGFLEQIDRVGAREYVITVPDAFSCFARHFDYQAGADTFVEVIHPDHNCWYTPYTLANVIHKYTTLDLQGIWFFNNISLLAIARRKA</sequence>
<dbReference type="Proteomes" id="UP001201463">
    <property type="component" value="Unassembled WGS sequence"/>
</dbReference>
<dbReference type="Gene3D" id="3.40.50.150">
    <property type="entry name" value="Vaccinia Virus protein VP39"/>
    <property type="match status" value="1"/>
</dbReference>
<reference evidence="2 3" key="1">
    <citation type="submission" date="2021-12" db="EMBL/GenBank/DDBJ databases">
        <title>Genome seq of p7.</title>
        <authorList>
            <person name="Seo T."/>
        </authorList>
    </citation>
    <scope>NUCLEOTIDE SEQUENCE [LARGE SCALE GENOMIC DNA]</scope>
    <source>
        <strain evidence="2 3">P7</strain>
    </source>
</reference>
<keyword evidence="3" id="KW-1185">Reference proteome</keyword>
<dbReference type="SUPFAM" id="SSF53335">
    <property type="entry name" value="S-adenosyl-L-methionine-dependent methyltransferases"/>
    <property type="match status" value="1"/>
</dbReference>
<feature type="region of interest" description="Disordered" evidence="1">
    <location>
        <begin position="1"/>
        <end position="23"/>
    </location>
</feature>
<protein>
    <submittedName>
        <fullName evidence="2">Class I SAM-dependent methyltransferase</fullName>
    </submittedName>
</protein>
<evidence type="ECO:0000313" key="3">
    <source>
        <dbReference type="Proteomes" id="UP001201463"/>
    </source>
</evidence>
<keyword evidence="2" id="KW-0489">Methyltransferase</keyword>
<evidence type="ECO:0000313" key="2">
    <source>
        <dbReference type="EMBL" id="MCE4536479.1"/>
    </source>
</evidence>
<accession>A0ABS8X7E6</accession>
<gene>
    <name evidence="2" type="ORF">LXT12_04345</name>
</gene>
<dbReference type="GO" id="GO:0032259">
    <property type="term" value="P:methylation"/>
    <property type="evidence" value="ECO:0007669"/>
    <property type="project" value="UniProtKB-KW"/>
</dbReference>
<dbReference type="EMBL" id="JAJTWT010000002">
    <property type="protein sequence ID" value="MCE4536479.1"/>
    <property type="molecule type" value="Genomic_DNA"/>
</dbReference>
<proteinExistence type="predicted"/>
<dbReference type="InterPro" id="IPR029063">
    <property type="entry name" value="SAM-dependent_MTases_sf"/>
</dbReference>
<dbReference type="GO" id="GO:0008168">
    <property type="term" value="F:methyltransferase activity"/>
    <property type="evidence" value="ECO:0007669"/>
    <property type="project" value="UniProtKB-KW"/>
</dbReference>
<keyword evidence="2" id="KW-0808">Transferase</keyword>
<name>A0ABS8X7E6_9BURK</name>
<evidence type="ECO:0000256" key="1">
    <source>
        <dbReference type="SAM" id="MobiDB-lite"/>
    </source>
</evidence>
<comment type="caution">
    <text evidence="2">The sequence shown here is derived from an EMBL/GenBank/DDBJ whole genome shotgun (WGS) entry which is preliminary data.</text>
</comment>
<organism evidence="2 3">
    <name type="scientific">Pelomonas caseinilytica</name>
    <dbReference type="NCBI Taxonomy" id="2906763"/>
    <lineage>
        <taxon>Bacteria</taxon>
        <taxon>Pseudomonadati</taxon>
        <taxon>Pseudomonadota</taxon>
        <taxon>Betaproteobacteria</taxon>
        <taxon>Burkholderiales</taxon>
        <taxon>Sphaerotilaceae</taxon>
        <taxon>Roseateles</taxon>
    </lineage>
</organism>